<name>A0A0F6SKB5_RHOHA</name>
<accession>A0A0F6SKB5</accession>
<proteinExistence type="predicted"/>
<evidence type="ECO:0000313" key="1">
    <source>
        <dbReference type="EMBL" id="AKF16043.1"/>
    </source>
</evidence>
<dbReference type="EMBL" id="KP851975">
    <property type="protein sequence ID" value="AKF16043.1"/>
    <property type="molecule type" value="Genomic_DNA"/>
</dbReference>
<dbReference type="RefSeq" id="WP_172685874.1">
    <property type="nucleotide sequence ID" value="NZ_AP024182.1"/>
</dbReference>
<dbReference type="PIRSF" id="PIRSF009221">
    <property type="entry name" value="R_equi_Vir"/>
    <property type="match status" value="1"/>
</dbReference>
<dbReference type="InterPro" id="IPR008810">
    <property type="entry name" value="R_equi_Vir"/>
</dbReference>
<geneLocation type="plasmid" evidence="1">
    <name>pVAPN2012</name>
</geneLocation>
<organism evidence="1">
    <name type="scientific">Rhodococcus hoagii</name>
    <name type="common">Corynebacterium equii</name>
    <dbReference type="NCBI Taxonomy" id="43767"/>
    <lineage>
        <taxon>Bacteria</taxon>
        <taxon>Bacillati</taxon>
        <taxon>Actinomycetota</taxon>
        <taxon>Actinomycetes</taxon>
        <taxon>Mycobacteriales</taxon>
        <taxon>Nocardiaceae</taxon>
        <taxon>Prescottella</taxon>
    </lineage>
</organism>
<dbReference type="AlphaFoldDB" id="A0A0F6SKB5"/>
<dbReference type="Gene3D" id="2.40.128.480">
    <property type="entry name" value="Rhodococcus equi virulence-associated protein"/>
    <property type="match status" value="1"/>
</dbReference>
<sequence>MKAVRKTVSKSIAATVAVATVAAIPAGVVNAAVLDSGVDIMLSKNPALRAPELKNSDSEQQYPVHGFAASFIFYQTVSILIDDDGRGRAGRTFEGEAGGITTPGAAGFVGVLFTSDLERLYRETVSFEYNAVGPYLNINLFAGDGSLLGHVQSGAISILVGIGGGNGTWL</sequence>
<dbReference type="InterPro" id="IPR038625">
    <property type="entry name" value="R_equi_Vir_sf"/>
</dbReference>
<gene>
    <name evidence="1" type="ORF">pVAPN2012_vapR</name>
</gene>
<protein>
    <submittedName>
        <fullName evidence="1">Virulence-associated protein VapR</fullName>
    </submittedName>
</protein>
<reference evidence="1" key="1">
    <citation type="journal article" date="2015" name="Infect. Immun.">
        <title>An Invertron-Like Linear Plasmid Mediates Intracellular Survival and Virulence in Bovine Isolates of Rhodococcus equi.</title>
        <authorList>
            <person name="Valero-Rello A."/>
            <person name="Hapeshi A."/>
            <person name="Anastasi E."/>
            <person name="Alvarez S."/>
            <person name="Scortti M."/>
            <person name="Meijer W.G."/>
            <person name="MacArthur I."/>
            <person name="Vazquez-Boland J.A."/>
        </authorList>
    </citation>
    <scope>NUCLEOTIDE SEQUENCE</scope>
    <source>
        <strain evidence="1">PAM2012</strain>
        <plasmid evidence="1">pVAPN2012</plasmid>
    </source>
</reference>
<dbReference type="Pfam" id="PF05526">
    <property type="entry name" value="R_equi_Vir"/>
    <property type="match status" value="1"/>
</dbReference>
<keyword evidence="1" id="KW-0614">Plasmid</keyword>